<dbReference type="EMBL" id="JACCFS010000001">
    <property type="protein sequence ID" value="NYJ35779.1"/>
    <property type="molecule type" value="Genomic_DNA"/>
</dbReference>
<dbReference type="AlphaFoldDB" id="A0A7Z0JBT9"/>
<proteinExistence type="predicted"/>
<dbReference type="RefSeq" id="WP_179825166.1">
    <property type="nucleotide sequence ID" value="NZ_JACCFS010000001.1"/>
</dbReference>
<evidence type="ECO:0008006" key="3">
    <source>
        <dbReference type="Google" id="ProtNLM"/>
    </source>
</evidence>
<dbReference type="Proteomes" id="UP000572051">
    <property type="component" value="Unassembled WGS sequence"/>
</dbReference>
<accession>A0A7Z0JBT9</accession>
<gene>
    <name evidence="1" type="ORF">HNR10_003660</name>
</gene>
<name>A0A7Z0JBT9_9ACTN</name>
<sequence length="166" mass="18342">MRNDERTEDAYRMAARVAPAAWVFIDEVQATVEDAEAALADGDWGTCLESAAEAYTGIVYCRLILDGHRSPSAGHEVAVWTALSDFPESRALQRLATGFEADRSVAERTCADVRSAADAFEAELPLRLPVIRTAQGFFPSIRVGADIEKLRTRLGLAPIDWMEWRL</sequence>
<reference evidence="1 2" key="1">
    <citation type="submission" date="2020-07" db="EMBL/GenBank/DDBJ databases">
        <title>Sequencing the genomes of 1000 actinobacteria strains.</title>
        <authorList>
            <person name="Klenk H.-P."/>
        </authorList>
    </citation>
    <scope>NUCLEOTIDE SEQUENCE [LARGE SCALE GENOMIC DNA]</scope>
    <source>
        <strain evidence="1 2">DSM 44442</strain>
    </source>
</reference>
<keyword evidence="2" id="KW-1185">Reference proteome</keyword>
<comment type="caution">
    <text evidence="1">The sequence shown here is derived from an EMBL/GenBank/DDBJ whole genome shotgun (WGS) entry which is preliminary data.</text>
</comment>
<protein>
    <recommendedName>
        <fullName evidence="3">HEPN domain-containing protein</fullName>
    </recommendedName>
</protein>
<evidence type="ECO:0000313" key="1">
    <source>
        <dbReference type="EMBL" id="NYJ35779.1"/>
    </source>
</evidence>
<organism evidence="1 2">
    <name type="scientific">Nocardiopsis aegyptia</name>
    <dbReference type="NCBI Taxonomy" id="220378"/>
    <lineage>
        <taxon>Bacteria</taxon>
        <taxon>Bacillati</taxon>
        <taxon>Actinomycetota</taxon>
        <taxon>Actinomycetes</taxon>
        <taxon>Streptosporangiales</taxon>
        <taxon>Nocardiopsidaceae</taxon>
        <taxon>Nocardiopsis</taxon>
    </lineage>
</organism>
<evidence type="ECO:0000313" key="2">
    <source>
        <dbReference type="Proteomes" id="UP000572051"/>
    </source>
</evidence>